<accession>A0ABD6VJI9</accession>
<proteinExistence type="inferred from homology"/>
<feature type="binding site" evidence="12">
    <location>
        <position position="64"/>
    </location>
    <ligand>
        <name>CoA</name>
        <dbReference type="ChEBI" id="CHEBI:57287"/>
    </ligand>
</feature>
<dbReference type="PANTHER" id="PTHR38096:SF1">
    <property type="entry name" value="ENTEROBACTIN SYNTHASE COMPONENT D"/>
    <property type="match status" value="1"/>
</dbReference>
<feature type="binding site" evidence="13">
    <location>
        <position position="130"/>
    </location>
    <ligand>
        <name>Mg(2+)</name>
        <dbReference type="ChEBI" id="CHEBI:18420"/>
    </ligand>
</feature>
<comment type="catalytic activity">
    <reaction evidence="10">
        <text>apo-[aryl-carrier protein] + CoA = holo-[aryl-carrier protein] + adenosine 3',5'-bisphosphate + H(+)</text>
        <dbReference type="Rhea" id="RHEA:48404"/>
        <dbReference type="Rhea" id="RHEA-COMP:15903"/>
        <dbReference type="Rhea" id="RHEA-COMP:17557"/>
        <dbReference type="ChEBI" id="CHEBI:15378"/>
        <dbReference type="ChEBI" id="CHEBI:29999"/>
        <dbReference type="ChEBI" id="CHEBI:57287"/>
        <dbReference type="ChEBI" id="CHEBI:58343"/>
        <dbReference type="ChEBI" id="CHEBI:64479"/>
    </reaction>
</comment>
<dbReference type="GO" id="GO:0016740">
    <property type="term" value="F:transferase activity"/>
    <property type="evidence" value="ECO:0007669"/>
    <property type="project" value="UniProtKB-KW"/>
</dbReference>
<dbReference type="Pfam" id="PF01648">
    <property type="entry name" value="ACPS"/>
    <property type="match status" value="1"/>
</dbReference>
<dbReference type="Proteomes" id="UP000237274">
    <property type="component" value="Unassembled WGS sequence"/>
</dbReference>
<comment type="catalytic activity">
    <reaction evidence="11">
        <text>apo-[peptidyl-carrier protein] + CoA = holo-[peptidyl-carrier protein] + adenosine 3',5'-bisphosphate + H(+)</text>
        <dbReference type="Rhea" id="RHEA:46228"/>
        <dbReference type="Rhea" id="RHEA-COMP:11479"/>
        <dbReference type="Rhea" id="RHEA-COMP:11480"/>
        <dbReference type="ChEBI" id="CHEBI:15378"/>
        <dbReference type="ChEBI" id="CHEBI:29999"/>
        <dbReference type="ChEBI" id="CHEBI:57287"/>
        <dbReference type="ChEBI" id="CHEBI:58343"/>
        <dbReference type="ChEBI" id="CHEBI:64479"/>
    </reaction>
</comment>
<keyword evidence="7" id="KW-0259">Enterobactin biosynthesis</keyword>
<evidence type="ECO:0000256" key="11">
    <source>
        <dbReference type="ARBA" id="ARBA00049191"/>
    </source>
</evidence>
<dbReference type="Pfam" id="PF17837">
    <property type="entry name" value="4PPT_N"/>
    <property type="match status" value="1"/>
</dbReference>
<feature type="binding site" evidence="12">
    <location>
        <position position="173"/>
    </location>
    <ligand>
        <name>CoA</name>
        <dbReference type="ChEBI" id="CHEBI:57287"/>
    </ligand>
</feature>
<evidence type="ECO:0000256" key="6">
    <source>
        <dbReference type="ARBA" id="ARBA00022679"/>
    </source>
</evidence>
<evidence type="ECO:0000256" key="7">
    <source>
        <dbReference type="ARBA" id="ARBA00023191"/>
    </source>
</evidence>
<evidence type="ECO:0000256" key="4">
    <source>
        <dbReference type="ARBA" id="ARBA00011503"/>
    </source>
</evidence>
<comment type="function">
    <text evidence="1">Involved in the biosynthesis of the siderophore enterobactin (enterochelin), which is a macrocyclic trimeric lactone of N-(2,3-dihydroxybenzoyl)-serine. The serine trilactone serves as a scaffolding for the three catechol functionalities that provide hexadentate coordination for the tightly ligated iron(2+) atoms. Plays an essential role in the assembly of the enterobactin by catalyzing the transfer of the 4'-phosphopantetheine (Ppant) moiety from coenzyme A to the apo-domains of both EntB (ArCP domain) and EntF (PCP domain) to yield their holo-forms which make them competent for the activation of 2,3-dihydroxybenzoate (DHB) and L-serine, respectively.</text>
</comment>
<evidence type="ECO:0000256" key="10">
    <source>
        <dbReference type="ARBA" id="ARBA00049176"/>
    </source>
</evidence>
<feature type="binding site" evidence="13">
    <location>
        <position position="129"/>
    </location>
    <ligand>
        <name>Mg(2+)</name>
        <dbReference type="ChEBI" id="CHEBI:18420"/>
    </ligand>
</feature>
<sequence>MFTITTHSSLQTPFILHEESGFVTDTPTMRVCLIHFDSHYYQDALFEILSVPFAPMLQSAMIKRRAEYLAGRYAAQTLLRQQGCHDAVTIEQSRAPKWPAGWCGSISHTDNHAIAVLTRQSAKLTPGVDIERRCPTVMNETAHVFTNLQERSLLYHCNTEYETALLITFSAKESLYKALYPQVLQMFSFNAATICELDVQRQRFCLQLTQTLSPSLPAGFELSGQYLFQGDDIITLIT</sequence>
<evidence type="ECO:0000256" key="5">
    <source>
        <dbReference type="ARBA" id="ARBA00019087"/>
    </source>
</evidence>
<dbReference type="AlphaFoldDB" id="A0ABD6VJI9"/>
<keyword evidence="6 16" id="KW-0808">Transferase</keyword>
<comment type="similarity">
    <text evidence="3">Belongs to the P-Pant transferase superfamily. EntD family.</text>
</comment>
<dbReference type="InterPro" id="IPR003542">
    <property type="entry name" value="Enbac_synth_compD-like"/>
</dbReference>
<dbReference type="InterPro" id="IPR037143">
    <property type="entry name" value="4-PPantetheinyl_Trfase_dom_sf"/>
</dbReference>
<dbReference type="InterPro" id="IPR008278">
    <property type="entry name" value="4-PPantetheinyl_Trfase_dom"/>
</dbReference>
<feature type="binding site" evidence="12">
    <location>
        <position position="72"/>
    </location>
    <ligand>
        <name>CoA</name>
        <dbReference type="ChEBI" id="CHEBI:57287"/>
    </ligand>
</feature>
<dbReference type="PANTHER" id="PTHR38096">
    <property type="entry name" value="ENTEROBACTIN SYNTHASE COMPONENT D"/>
    <property type="match status" value="1"/>
</dbReference>
<dbReference type="SUPFAM" id="SSF56214">
    <property type="entry name" value="4'-phosphopantetheinyl transferase"/>
    <property type="match status" value="1"/>
</dbReference>
<dbReference type="InterPro" id="IPR041354">
    <property type="entry name" value="4PPT_N"/>
</dbReference>
<evidence type="ECO:0000313" key="17">
    <source>
        <dbReference type="Proteomes" id="UP000237274"/>
    </source>
</evidence>
<name>A0ABD6VJI9_9GAMM</name>
<feature type="binding site" evidence="13">
    <location>
        <position position="131"/>
    </location>
    <ligand>
        <name>Mg(2+)</name>
        <dbReference type="ChEBI" id="CHEBI:18420"/>
    </ligand>
</feature>
<evidence type="ECO:0000256" key="13">
    <source>
        <dbReference type="PIRSR" id="PIRSR603542-2"/>
    </source>
</evidence>
<comment type="caution">
    <text evidence="16">The sequence shown here is derived from an EMBL/GenBank/DDBJ whole genome shotgun (WGS) entry which is preliminary data.</text>
</comment>
<comment type="pathway">
    <text evidence="2">Siderophore biosynthesis; enterobactin biosynthesis.</text>
</comment>
<evidence type="ECO:0000256" key="2">
    <source>
        <dbReference type="ARBA" id="ARBA00004993"/>
    </source>
</evidence>
<evidence type="ECO:0000259" key="14">
    <source>
        <dbReference type="Pfam" id="PF01648"/>
    </source>
</evidence>
<keyword evidence="13" id="KW-0479">Metal-binding</keyword>
<evidence type="ECO:0000256" key="12">
    <source>
        <dbReference type="PIRSR" id="PIRSR603542-1"/>
    </source>
</evidence>
<evidence type="ECO:0000313" key="16">
    <source>
        <dbReference type="EMBL" id="POE23319.1"/>
    </source>
</evidence>
<feature type="binding site" evidence="12">
    <location>
        <position position="177"/>
    </location>
    <ligand>
        <name>CoA</name>
        <dbReference type="ChEBI" id="CHEBI:57287"/>
    </ligand>
</feature>
<organism evidence="16 17">
    <name type="scientific">Pectobacterium odoriferum</name>
    <dbReference type="NCBI Taxonomy" id="78398"/>
    <lineage>
        <taxon>Bacteria</taxon>
        <taxon>Pseudomonadati</taxon>
        <taxon>Pseudomonadota</taxon>
        <taxon>Gammaproteobacteria</taxon>
        <taxon>Enterobacterales</taxon>
        <taxon>Pectobacteriaceae</taxon>
        <taxon>Pectobacterium</taxon>
    </lineage>
</organism>
<comment type="cofactor">
    <cofactor evidence="13">
        <name>Mg(2+)</name>
        <dbReference type="ChEBI" id="CHEBI:18420"/>
    </cofactor>
</comment>
<dbReference type="RefSeq" id="WP_103162926.1">
    <property type="nucleotide sequence ID" value="NZ_MTAL01000022.1"/>
</dbReference>
<keyword evidence="13" id="KW-0460">Magnesium</keyword>
<comment type="subunit">
    <text evidence="4">EntB, EntD, EntE, and EntF form a multienzyme complex called enterobactin synthase.</text>
</comment>
<feature type="binding site" evidence="12">
    <location>
        <position position="129"/>
    </location>
    <ligand>
        <name>CoA</name>
        <dbReference type="ChEBI" id="CHEBI:57287"/>
    </ligand>
</feature>
<reference evidence="16 17" key="1">
    <citation type="submission" date="2017-01" db="EMBL/GenBank/DDBJ databases">
        <title>Comparative Genomics of 38 Pectobacterium strains comprising three species revealed the characteristics of Pectobacterium carotovorum.</title>
        <authorList>
            <person name="Xie H."/>
            <person name="Ma Y."/>
            <person name="Li X."/>
        </authorList>
    </citation>
    <scope>NUCLEOTIDE SEQUENCE [LARGE SCALE GENOMIC DNA]</scope>
    <source>
        <strain evidence="16 17">Q142</strain>
    </source>
</reference>
<dbReference type="GO" id="GO:0009239">
    <property type="term" value="P:enterobactin biosynthetic process"/>
    <property type="evidence" value="ECO:0007669"/>
    <property type="project" value="UniProtKB-KW"/>
</dbReference>
<feature type="binding site" evidence="12">
    <location>
        <begin position="107"/>
        <end position="108"/>
    </location>
    <ligand>
        <name>CoA</name>
        <dbReference type="ChEBI" id="CHEBI:57287"/>
    </ligand>
</feature>
<protein>
    <recommendedName>
        <fullName evidence="5">Enterobactin synthase component D</fullName>
    </recommendedName>
    <alternativeName>
        <fullName evidence="8">4'-phosphopantetheinyl transferase EntD</fullName>
    </alternativeName>
    <alternativeName>
        <fullName evidence="9">Enterochelin synthase D</fullName>
    </alternativeName>
</protein>
<feature type="domain" description="4'-phosphopantetheinyl transferase" evidence="14">
    <location>
        <begin position="127"/>
        <end position="209"/>
    </location>
</feature>
<evidence type="ECO:0000259" key="15">
    <source>
        <dbReference type="Pfam" id="PF17837"/>
    </source>
</evidence>
<feature type="domain" description="4'-phosphopantetheinyl transferase N-terminal" evidence="15">
    <location>
        <begin position="57"/>
        <end position="117"/>
    </location>
</feature>
<gene>
    <name evidence="16" type="ORF">BV926_20575</name>
</gene>
<evidence type="ECO:0000256" key="9">
    <source>
        <dbReference type="ARBA" id="ARBA00031996"/>
    </source>
</evidence>
<evidence type="ECO:0000256" key="8">
    <source>
        <dbReference type="ARBA" id="ARBA00029894"/>
    </source>
</evidence>
<dbReference type="PRINTS" id="PR01399">
    <property type="entry name" value="ENTSNTHTASED"/>
</dbReference>
<evidence type="ECO:0000256" key="3">
    <source>
        <dbReference type="ARBA" id="ARBA00008342"/>
    </source>
</evidence>
<dbReference type="EMBL" id="MTAO01000022">
    <property type="protein sequence ID" value="POE23319.1"/>
    <property type="molecule type" value="Genomic_DNA"/>
</dbReference>
<evidence type="ECO:0000256" key="1">
    <source>
        <dbReference type="ARBA" id="ARBA00003937"/>
    </source>
</evidence>